<dbReference type="Gene3D" id="3.30.428.10">
    <property type="entry name" value="HIT-like"/>
    <property type="match status" value="2"/>
</dbReference>
<evidence type="ECO:0000256" key="9">
    <source>
        <dbReference type="ARBA" id="ARBA00022723"/>
    </source>
</evidence>
<feature type="binding site" description="in other chain" evidence="15">
    <location>
        <begin position="193"/>
        <end position="195"/>
    </location>
    <ligand>
        <name>UDP-alpha-D-glucose</name>
        <dbReference type="ChEBI" id="CHEBI:58885"/>
        <note>ligand shared between dimeric partners</note>
    </ligand>
</feature>
<keyword evidence="23" id="KW-1185">Reference proteome</keyword>
<evidence type="ECO:0000256" key="16">
    <source>
        <dbReference type="PIRSR" id="PIRSR000808-3"/>
    </source>
</evidence>
<comment type="similarity">
    <text evidence="3 18">Belongs to the galactose-1-phosphate uridylyltransferase type 1 family.</text>
</comment>
<dbReference type="GO" id="GO:0033499">
    <property type="term" value="P:galactose catabolic process via UDP-galactose, Leloir pathway"/>
    <property type="evidence" value="ECO:0000318"/>
    <property type="project" value="GO_Central"/>
</dbReference>
<feature type="binding site" description="in other chain" evidence="15">
    <location>
        <position position="359"/>
    </location>
    <ligand>
        <name>UDP-alpha-D-glucose</name>
        <dbReference type="ChEBI" id="CHEBI:58885"/>
        <note>ligand shared between dimeric partners</note>
    </ligand>
</feature>
<feature type="binding site" description="in other chain" evidence="15">
    <location>
        <position position="187"/>
    </location>
    <ligand>
        <name>UDP-alpha-D-glucose</name>
        <dbReference type="ChEBI" id="CHEBI:58885"/>
        <note>ligand shared between dimeric partners</note>
    </ligand>
</feature>
<dbReference type="InterPro" id="IPR005850">
    <property type="entry name" value="GalP_Utransf_C"/>
</dbReference>
<evidence type="ECO:0000256" key="15">
    <source>
        <dbReference type="PIRSR" id="PIRSR000808-2"/>
    </source>
</evidence>
<evidence type="ECO:0000259" key="20">
    <source>
        <dbReference type="Pfam" id="PF02744"/>
    </source>
</evidence>
<dbReference type="FunFam" id="3.30.428.10:FF:000001">
    <property type="entry name" value="Galactose-1-phosphate uridylyltransferase"/>
    <property type="match status" value="1"/>
</dbReference>
<dbReference type="GO" id="GO:0008270">
    <property type="term" value="F:zinc ion binding"/>
    <property type="evidence" value="ECO:0007669"/>
    <property type="project" value="InterPro"/>
</dbReference>
<dbReference type="FunCoup" id="A0A1D8PCM2">
    <property type="interactions" value="415"/>
</dbReference>
<keyword evidence="11 17" id="KW-0408">Iron</keyword>
<evidence type="ECO:0000313" key="23">
    <source>
        <dbReference type="Proteomes" id="UP000000559"/>
    </source>
</evidence>
<evidence type="ECO:0000256" key="8">
    <source>
        <dbReference type="ARBA" id="ARBA00022695"/>
    </source>
</evidence>
<evidence type="ECO:0000256" key="2">
    <source>
        <dbReference type="ARBA" id="ARBA00004947"/>
    </source>
</evidence>
<feature type="binding site" evidence="16">
    <location>
        <position position="142"/>
    </location>
    <ligand>
        <name>Zn(2+)</name>
        <dbReference type="ChEBI" id="CHEBI:29105"/>
    </ligand>
</feature>
<dbReference type="InterPro" id="IPR019779">
    <property type="entry name" value="GalP_UDPtransf1_His-AS"/>
</dbReference>
<reference evidence="22 23" key="2">
    <citation type="journal article" date="2007" name="Genome Biol.">
        <title>Assembly of the Candida albicans genome into sixteen supercontigs aligned on the eight chromosomes.</title>
        <authorList>
            <person name="van het Hoog M."/>
            <person name="Rast T.J."/>
            <person name="Martchenko M."/>
            <person name="Grindle S."/>
            <person name="Dignard D."/>
            <person name="Hogues H."/>
            <person name="Cuomo C."/>
            <person name="Berriman M."/>
            <person name="Scherer S."/>
            <person name="Magee B.B."/>
            <person name="Whiteway M."/>
            <person name="Chibana H."/>
            <person name="Nantel A."/>
            <person name="Magee P.T."/>
        </authorList>
    </citation>
    <scope>GENOME REANNOTATION</scope>
    <source>
        <strain evidence="23">SC5314 / ATCC MYA-2876</strain>
    </source>
</reference>
<evidence type="ECO:0000256" key="6">
    <source>
        <dbReference type="ARBA" id="ARBA00016340"/>
    </source>
</evidence>
<dbReference type="GO" id="GO:0044010">
    <property type="term" value="P:single-species biofilm formation"/>
    <property type="evidence" value="ECO:0000315"/>
    <property type="project" value="CGD"/>
</dbReference>
<gene>
    <name evidence="21 22" type="primary">GAL7</name>
    <name evidence="22" type="ordered locus">CAALFM_C102180WA</name>
    <name evidence="21" type="ordered locus">orf19.11159</name>
</gene>
<dbReference type="eggNOG" id="KOG2958">
    <property type="taxonomic scope" value="Eukaryota"/>
</dbReference>
<comment type="cofactor">
    <cofactor evidence="16">
        <name>Zn(2+)</name>
        <dbReference type="ChEBI" id="CHEBI:29105"/>
    </cofactor>
    <text evidence="16">Binds 1 zinc ion per subunit.</text>
</comment>
<evidence type="ECO:0000256" key="13">
    <source>
        <dbReference type="ARBA" id="ARBA00023277"/>
    </source>
</evidence>
<evidence type="ECO:0000256" key="14">
    <source>
        <dbReference type="PIRSR" id="PIRSR000808-1"/>
    </source>
</evidence>
<feature type="binding site" description="in other chain" evidence="15">
    <location>
        <position position="202"/>
    </location>
    <ligand>
        <name>UDP-alpha-D-glucose</name>
        <dbReference type="ChEBI" id="CHEBI:58885"/>
        <note>ligand shared between dimeric partners</note>
    </ligand>
</feature>
<evidence type="ECO:0000256" key="10">
    <source>
        <dbReference type="ARBA" id="ARBA00022833"/>
    </source>
</evidence>
<dbReference type="AlphaFoldDB" id="A0A1D8PCM2"/>
<evidence type="ECO:0000313" key="22">
    <source>
        <dbReference type="EMBL" id="AOW25903.1"/>
    </source>
</evidence>
<dbReference type="VEuPathDB" id="FungiDB:C1_02180W_A"/>
<keyword evidence="10 16" id="KW-0862">Zinc</keyword>
<dbReference type="OrthoDB" id="418412at2759"/>
<feature type="binding site" description="in other chain" evidence="15">
    <location>
        <begin position="96"/>
        <end position="97"/>
    </location>
    <ligand>
        <name>UDP-alpha-D-glucose</name>
        <dbReference type="ChEBI" id="CHEBI:58885"/>
        <note>ligand shared between dimeric partners</note>
    </ligand>
</feature>
<dbReference type="NCBIfam" id="TIGR00209">
    <property type="entry name" value="galT_1"/>
    <property type="match status" value="1"/>
</dbReference>
<comment type="cofactor">
    <cofactor evidence="17">
        <name>Fe cation</name>
        <dbReference type="ChEBI" id="CHEBI:24875"/>
    </cofactor>
    <text evidence="17">Binds 1 Fe cation per subunit.</text>
</comment>
<dbReference type="PROSITE" id="PS00117">
    <property type="entry name" value="GAL_P_UDP_TRANSF_I"/>
    <property type="match status" value="1"/>
</dbReference>
<comment type="subunit">
    <text evidence="4">Homodimer.</text>
</comment>
<comment type="catalytic activity">
    <reaction evidence="1 18">
        <text>alpha-D-galactose 1-phosphate + UDP-alpha-D-glucose = alpha-D-glucose 1-phosphate + UDP-alpha-D-galactose</text>
        <dbReference type="Rhea" id="RHEA:13989"/>
        <dbReference type="ChEBI" id="CHEBI:58336"/>
        <dbReference type="ChEBI" id="CHEBI:58601"/>
        <dbReference type="ChEBI" id="CHEBI:58885"/>
        <dbReference type="ChEBI" id="CHEBI:66914"/>
        <dbReference type="EC" id="2.7.7.12"/>
    </reaction>
</comment>
<keyword evidence="9 16" id="KW-0479">Metal-binding</keyword>
<dbReference type="GO" id="GO:0019388">
    <property type="term" value="P:galactose catabolic process"/>
    <property type="evidence" value="ECO:0000315"/>
    <property type="project" value="CGD"/>
</dbReference>
<feature type="binding site" description="in other chain" evidence="15">
    <location>
        <position position="80"/>
    </location>
    <ligand>
        <name>UDP-alpha-D-glucose</name>
        <dbReference type="ChEBI" id="CHEBI:58885"/>
        <note>ligand shared between dimeric partners</note>
    </ligand>
</feature>
<dbReference type="GeneID" id="3644591"/>
<comment type="pathway">
    <text evidence="2 18">Carbohydrate metabolism; galactose metabolism.</text>
</comment>
<proteinExistence type="inferred from homology"/>
<dbReference type="SUPFAM" id="SSF54197">
    <property type="entry name" value="HIT-like"/>
    <property type="match status" value="2"/>
</dbReference>
<evidence type="ECO:0000256" key="12">
    <source>
        <dbReference type="ARBA" id="ARBA00023144"/>
    </source>
</evidence>
<feature type="binding site" evidence="15">
    <location>
        <begin position="47"/>
        <end position="50"/>
    </location>
    <ligand>
        <name>UDP-alpha-D-glucose</name>
        <dbReference type="ChEBI" id="CHEBI:58885"/>
        <note>ligand shared between dimeric partners</note>
    </ligand>
</feature>
<dbReference type="STRING" id="237561.A0A1D8PCM2"/>
<feature type="domain" description="Galactose-1-phosphate uridyl transferase C-terminal" evidence="20">
    <location>
        <begin position="217"/>
        <end position="382"/>
    </location>
</feature>
<dbReference type="InParanoid" id="A0A1D8PCM2"/>
<feature type="domain" description="Galactose-1-phosphate uridyl transferase N-terminal" evidence="19">
    <location>
        <begin position="22"/>
        <end position="210"/>
    </location>
</feature>
<evidence type="ECO:0000313" key="21">
    <source>
        <dbReference type="CGD" id="CAL0000182951"/>
    </source>
</evidence>
<keyword evidence="7 18" id="KW-0808">Transferase</keyword>
<feature type="binding site" evidence="15">
    <location>
        <begin position="347"/>
        <end position="348"/>
    </location>
    <ligand>
        <name>UDP-alpha-D-glucose</name>
        <dbReference type="ChEBI" id="CHEBI:58885"/>
        <note>ligand shared between dimeric partners</note>
    </ligand>
</feature>
<dbReference type="NCBIfam" id="NF008724">
    <property type="entry name" value="PRK11720.1"/>
    <property type="match status" value="1"/>
</dbReference>
<evidence type="ECO:0000259" key="19">
    <source>
        <dbReference type="Pfam" id="PF01087"/>
    </source>
</evidence>
<reference evidence="22 23" key="3">
    <citation type="journal article" date="2013" name="Genome Biol.">
        <title>Assembly of a phased diploid Candida albicans genome facilitates allele-specific measurements and provides a simple model for repeat and indel structure.</title>
        <authorList>
            <person name="Muzzey D."/>
            <person name="Schwartz K."/>
            <person name="Weissman J.S."/>
            <person name="Sherlock G."/>
        </authorList>
    </citation>
    <scope>NUCLEOTIDE SEQUENCE [LARGE SCALE GENOMIC DNA]</scope>
    <source>
        <strain evidence="23">SC5314 / ATCC MYA-2876</strain>
    </source>
</reference>
<keyword evidence="13 18" id="KW-0119">Carbohydrate metabolism</keyword>
<dbReference type="Pfam" id="PF02744">
    <property type="entry name" value="GalP_UDP_tr_C"/>
    <property type="match status" value="1"/>
</dbReference>
<keyword evidence="8 18" id="KW-0548">Nucleotidyltransferase</keyword>
<evidence type="ECO:0000256" key="4">
    <source>
        <dbReference type="ARBA" id="ARBA00011738"/>
    </source>
</evidence>
<protein>
    <recommendedName>
        <fullName evidence="6 18">Galactose-1-phosphate uridylyltransferase</fullName>
        <ecNumber evidence="5 18">2.7.7.12</ecNumber>
    </recommendedName>
</protein>
<dbReference type="Proteomes" id="UP000000559">
    <property type="component" value="Chromosome 1"/>
</dbReference>
<feature type="binding site" evidence="17">
    <location>
        <position position="315"/>
    </location>
    <ligand>
        <name>Fe cation</name>
        <dbReference type="ChEBI" id="CHEBI:24875"/>
    </ligand>
</feature>
<dbReference type="GO" id="GO:0005737">
    <property type="term" value="C:cytoplasm"/>
    <property type="evidence" value="ECO:0000318"/>
    <property type="project" value="GO_Central"/>
</dbReference>
<dbReference type="EC" id="2.7.7.12" evidence="5 18"/>
<evidence type="ECO:0000256" key="7">
    <source>
        <dbReference type="ARBA" id="ARBA00022679"/>
    </source>
</evidence>
<dbReference type="PANTHER" id="PTHR11943:SF1">
    <property type="entry name" value="GALACTOSE-1-PHOSPHATE URIDYLYLTRANSFERASE"/>
    <property type="match status" value="1"/>
</dbReference>
<feature type="active site" description="Tele-UMP-histidine intermediate" evidence="14">
    <location>
        <position position="200"/>
    </location>
</feature>
<dbReference type="RefSeq" id="XP_713769.2">
    <property type="nucleotide sequence ID" value="XM_708676.2"/>
</dbReference>
<dbReference type="PIRSF" id="PIRSF000808">
    <property type="entry name" value="GalT"/>
    <property type="match status" value="1"/>
</dbReference>
<dbReference type="EMBL" id="CP017623">
    <property type="protein sequence ID" value="AOW25903.1"/>
    <property type="molecule type" value="Genomic_DNA"/>
</dbReference>
<dbReference type="Pfam" id="PF01087">
    <property type="entry name" value="GalP_UDP_transf"/>
    <property type="match status" value="1"/>
</dbReference>
<dbReference type="InterPro" id="IPR005849">
    <property type="entry name" value="GalP_Utransf_N"/>
</dbReference>
<feature type="binding site" evidence="17">
    <location>
        <position position="332"/>
    </location>
    <ligand>
        <name>Fe cation</name>
        <dbReference type="ChEBI" id="CHEBI:24875"/>
    </ligand>
</feature>
<evidence type="ECO:0000256" key="1">
    <source>
        <dbReference type="ARBA" id="ARBA00001107"/>
    </source>
</evidence>
<evidence type="ECO:0000256" key="11">
    <source>
        <dbReference type="ARBA" id="ARBA00023004"/>
    </source>
</evidence>
<dbReference type="InterPro" id="IPR001937">
    <property type="entry name" value="GalP_UDPtransf1"/>
</dbReference>
<dbReference type="PANTHER" id="PTHR11943">
    <property type="entry name" value="GALACTOSE-1-PHOSPHATE URIDYLYLTRANSFERASE"/>
    <property type="match status" value="1"/>
</dbReference>
<feature type="binding site" evidence="15">
    <location>
        <begin position="352"/>
        <end position="353"/>
    </location>
    <ligand>
        <name>UDP-alpha-D-glucose</name>
        <dbReference type="ChEBI" id="CHEBI:58885"/>
        <note>ligand shared between dimeric partners</note>
    </ligand>
</feature>
<evidence type="ECO:0000256" key="3">
    <source>
        <dbReference type="ARBA" id="ARBA00010951"/>
    </source>
</evidence>
<feature type="binding site" evidence="17">
    <location>
        <position position="334"/>
    </location>
    <ligand>
        <name>Fe cation</name>
        <dbReference type="ChEBI" id="CHEBI:24875"/>
    </ligand>
</feature>
<dbReference type="CDD" id="cd00608">
    <property type="entry name" value="GalT"/>
    <property type="match status" value="1"/>
</dbReference>
<feature type="binding site" evidence="16">
    <location>
        <position position="74"/>
    </location>
    <ligand>
        <name>Zn(2+)</name>
        <dbReference type="ChEBI" id="CHEBI:29105"/>
    </ligand>
</feature>
<accession>A0A1D8PCM2</accession>
<dbReference type="KEGG" id="cal:CAALFM_C102180WA"/>
<evidence type="ECO:0000256" key="5">
    <source>
        <dbReference type="ARBA" id="ARBA00012384"/>
    </source>
</evidence>
<sequence>MSLDHLLNPLTSTPTYIKMTQEFDFTNHSHRRLNLLTNKFVLCSPHRAKRPWQGAKEEIKKSALPEYDPKCYLCPGNIRATGDMNPKYDATYIFPNDYPAVRLDQPEYKEDEQDKQNTLKSRLLQTQGVRGKCFVICFSPKHNLTLPLMKDEEINNVVNAWQDLYGNLLQESNQGIAPYKYLQIFENKGAAMGCSNPHPHGQAWCLDVIPTEVKDELDNMSEYYKKYNSHLLGDYVELELQEKKRIVAENDSFIVVVPYWALWPFETLLISKTHLKSIQEFNDKQKLDLAAILKILTTKYDNLFNTSFPYSMGIHQAPFKCTHEQNECSWFHMHFYPPLLRSATVKKFCVGFEMLGEPQRDLTSEQAAARLQELNGDVHYMNKPQA</sequence>
<name>A0A1D8PCM2_CANAL</name>
<keyword evidence="12 18" id="KW-0299">Galactose metabolism</keyword>
<dbReference type="CGD" id="CAL0000182951">
    <property type="gene designation" value="GAL7"/>
</dbReference>
<evidence type="ECO:0000256" key="17">
    <source>
        <dbReference type="PIRSR" id="PIRSR000808-4"/>
    </source>
</evidence>
<dbReference type="GO" id="GO:0008108">
    <property type="term" value="F:UDP-glucose:hexose-1-phosphate uridylyltransferase activity"/>
    <property type="evidence" value="ECO:0000318"/>
    <property type="project" value="GO_Central"/>
</dbReference>
<evidence type="ECO:0000256" key="18">
    <source>
        <dbReference type="RuleBase" id="RU000506"/>
    </source>
</evidence>
<dbReference type="SMR" id="A0A1D8PCM2"/>
<organism evidence="22 23">
    <name type="scientific">Candida albicans (strain SC5314 / ATCC MYA-2876)</name>
    <name type="common">Yeast</name>
    <dbReference type="NCBI Taxonomy" id="237561"/>
    <lineage>
        <taxon>Eukaryota</taxon>
        <taxon>Fungi</taxon>
        <taxon>Dikarya</taxon>
        <taxon>Ascomycota</taxon>
        <taxon>Saccharomycotina</taxon>
        <taxon>Pichiomycetes</taxon>
        <taxon>Debaryomycetaceae</taxon>
        <taxon>Candida/Lodderomyces clade</taxon>
        <taxon>Candida</taxon>
    </lineage>
</organism>
<dbReference type="UniPathway" id="UPA00214"/>
<feature type="binding site" evidence="16">
    <location>
        <position position="198"/>
    </location>
    <ligand>
        <name>Zn(2+)</name>
        <dbReference type="ChEBI" id="CHEBI:29105"/>
    </ligand>
</feature>
<feature type="binding site" evidence="16">
    <location>
        <position position="71"/>
    </location>
    <ligand>
        <name>Zn(2+)</name>
        <dbReference type="ChEBI" id="CHEBI:29105"/>
    </ligand>
</feature>
<dbReference type="GO" id="GO:0052574">
    <property type="term" value="P:UDP-galactose biosynthetic process"/>
    <property type="evidence" value="ECO:0007669"/>
    <property type="project" value="EnsemblFungi"/>
</dbReference>
<dbReference type="FunFam" id="3.30.428.10:FF:000009">
    <property type="entry name" value="Galactose-1-phosphate uridylyltransferase"/>
    <property type="match status" value="1"/>
</dbReference>
<reference evidence="22 23" key="1">
    <citation type="journal article" date="2004" name="Proc. Natl. Acad. Sci. U.S.A.">
        <title>The diploid genome sequence of Candida albicans.</title>
        <authorList>
            <person name="Jones T."/>
            <person name="Federspiel N.A."/>
            <person name="Chibana H."/>
            <person name="Dungan J."/>
            <person name="Kalman S."/>
            <person name="Magee B.B."/>
            <person name="Newport G."/>
            <person name="Thorstenson Y.R."/>
            <person name="Agabian N."/>
            <person name="Magee P.T."/>
            <person name="Davis R.W."/>
            <person name="Scherer S."/>
        </authorList>
    </citation>
    <scope>NUCLEOTIDE SEQUENCE [LARGE SCALE GENOMIC DNA]</scope>
    <source>
        <strain evidence="23">SC5314 / ATCC MYA-2876</strain>
    </source>
</reference>
<feature type="binding site" evidence="17">
    <location>
        <position position="216"/>
    </location>
    <ligand>
        <name>Fe cation</name>
        <dbReference type="ChEBI" id="CHEBI:24875"/>
    </ligand>
</feature>
<dbReference type="InterPro" id="IPR036265">
    <property type="entry name" value="HIT-like_sf"/>
</dbReference>